<dbReference type="EMBL" id="BAABDJ010000007">
    <property type="protein sequence ID" value="GAA4002623.1"/>
    <property type="molecule type" value="Genomic_DNA"/>
</dbReference>
<organism evidence="2 3">
    <name type="scientific">Hymenobacter fastidiosus</name>
    <dbReference type="NCBI Taxonomy" id="486264"/>
    <lineage>
        <taxon>Bacteria</taxon>
        <taxon>Pseudomonadati</taxon>
        <taxon>Bacteroidota</taxon>
        <taxon>Cytophagia</taxon>
        <taxon>Cytophagales</taxon>
        <taxon>Hymenobacteraceae</taxon>
        <taxon>Hymenobacter</taxon>
    </lineage>
</organism>
<dbReference type="RefSeq" id="WP_345071745.1">
    <property type="nucleotide sequence ID" value="NZ_BAABDJ010000007.1"/>
</dbReference>
<accession>A0ABP7RUY5</accession>
<keyword evidence="3" id="KW-1185">Reference proteome</keyword>
<keyword evidence="1" id="KW-0732">Signal</keyword>
<comment type="caution">
    <text evidence="2">The sequence shown here is derived from an EMBL/GenBank/DDBJ whole genome shotgun (WGS) entry which is preliminary data.</text>
</comment>
<gene>
    <name evidence="2" type="ORF">GCM10022408_12570</name>
</gene>
<dbReference type="Proteomes" id="UP001500567">
    <property type="component" value="Unassembled WGS sequence"/>
</dbReference>
<feature type="chain" id="PRO_5047402516" description="DUF2490 domain-containing protein" evidence="1">
    <location>
        <begin position="21"/>
        <end position="238"/>
    </location>
</feature>
<evidence type="ECO:0000313" key="2">
    <source>
        <dbReference type="EMBL" id="GAA4002623.1"/>
    </source>
</evidence>
<feature type="signal peptide" evidence="1">
    <location>
        <begin position="1"/>
        <end position="20"/>
    </location>
</feature>
<evidence type="ECO:0000313" key="3">
    <source>
        <dbReference type="Proteomes" id="UP001500567"/>
    </source>
</evidence>
<name>A0ABP7RUY5_9BACT</name>
<evidence type="ECO:0008006" key="4">
    <source>
        <dbReference type="Google" id="ProtNLM"/>
    </source>
</evidence>
<evidence type="ECO:0000256" key="1">
    <source>
        <dbReference type="SAM" id="SignalP"/>
    </source>
</evidence>
<proteinExistence type="predicted"/>
<reference evidence="3" key="1">
    <citation type="journal article" date="2019" name="Int. J. Syst. Evol. Microbiol.">
        <title>The Global Catalogue of Microorganisms (GCM) 10K type strain sequencing project: providing services to taxonomists for standard genome sequencing and annotation.</title>
        <authorList>
            <consortium name="The Broad Institute Genomics Platform"/>
            <consortium name="The Broad Institute Genome Sequencing Center for Infectious Disease"/>
            <person name="Wu L."/>
            <person name="Ma J."/>
        </authorList>
    </citation>
    <scope>NUCLEOTIDE SEQUENCE [LARGE SCALE GENOMIC DNA]</scope>
    <source>
        <strain evidence="3">JCM 17224</strain>
    </source>
</reference>
<sequence>MLRFLSLPLALCATATLASAQTPDSTTYKHQLGLTASPVLDGFFKNNRSLPLGLIYKRQLKPNQALRLRLVGRYSHRDTANYPGSFPGFFPGLREGTYTRFIGVNLYVGYEWQRAITRRWGWAYGAELGAGRSQKKDQLIIDENLGNAAGNLFVRTTFIQTATIWEGQARPFVSLQYHVTNRIALFAESAVLLIYQRRKDEQDSSGTAPYGTSYVYNKSSSFSLLWRPVQLVGAYFSF</sequence>
<protein>
    <recommendedName>
        <fullName evidence="4">DUF2490 domain-containing protein</fullName>
    </recommendedName>
</protein>